<keyword evidence="5" id="KW-0902">Two-component regulatory system</keyword>
<evidence type="ECO:0000313" key="13">
    <source>
        <dbReference type="EMBL" id="ODM06347.1"/>
    </source>
</evidence>
<dbReference type="Pfam" id="PF12833">
    <property type="entry name" value="HTH_18"/>
    <property type="match status" value="1"/>
</dbReference>
<dbReference type="Proteomes" id="UP000094271">
    <property type="component" value="Unassembled WGS sequence"/>
</dbReference>
<dbReference type="PROSITE" id="PS01124">
    <property type="entry name" value="HTH_ARAC_FAMILY_2"/>
    <property type="match status" value="1"/>
</dbReference>
<evidence type="ECO:0000256" key="10">
    <source>
        <dbReference type="PROSITE-ProRule" id="PRU00169"/>
    </source>
</evidence>
<dbReference type="SMART" id="SM00342">
    <property type="entry name" value="HTH_ARAC"/>
    <property type="match status" value="1"/>
</dbReference>
<evidence type="ECO:0000256" key="6">
    <source>
        <dbReference type="ARBA" id="ARBA00023015"/>
    </source>
</evidence>
<dbReference type="GO" id="GO:0005737">
    <property type="term" value="C:cytoplasm"/>
    <property type="evidence" value="ECO:0007669"/>
    <property type="project" value="UniProtKB-SubCell"/>
</dbReference>
<keyword evidence="7" id="KW-0238">DNA-binding</keyword>
<evidence type="ECO:0000256" key="3">
    <source>
        <dbReference type="ARBA" id="ARBA00022490"/>
    </source>
</evidence>
<keyword evidence="4 10" id="KW-0597">Phosphoprotein</keyword>
<evidence type="ECO:0000256" key="2">
    <source>
        <dbReference type="ARBA" id="ARBA00018672"/>
    </source>
</evidence>
<name>A0A1E3ACX4_9FIRM</name>
<comment type="caution">
    <text evidence="13">The sequence shown here is derived from an EMBL/GenBank/DDBJ whole genome shotgun (WGS) entry which is preliminary data.</text>
</comment>
<sequence>MYHVFLADDEPWALMTLKNMIEWSEYGFAVSGEAEDGEQALARINRTAPDLIISDIRMPGMDGLALLQTIRDSGLRAEVLLVSGYTDFEYARKALRFGCAGYLVKPVEEKELTEYLVKIKQRLDENKAAGEGKAGGDKQEEGYQSEKLQVQAMVKYIQEHYAQALTLQVLSGEFKMSESYISSLIKKRTGKGFSEHLMEIRIRKAQEYLRTTNDSIETIAERVGYPDYFYFTKVYKKATGISPAAYRRQL</sequence>
<gene>
    <name evidence="14" type="ORF">BEI59_12330</name>
    <name evidence="13" type="ORF">BEI61_02237</name>
</gene>
<dbReference type="SUPFAM" id="SSF52172">
    <property type="entry name" value="CheY-like"/>
    <property type="match status" value="1"/>
</dbReference>
<evidence type="ECO:0000256" key="7">
    <source>
        <dbReference type="ARBA" id="ARBA00023125"/>
    </source>
</evidence>
<dbReference type="PROSITE" id="PS50110">
    <property type="entry name" value="RESPONSE_REGULATORY"/>
    <property type="match status" value="1"/>
</dbReference>
<dbReference type="PANTHER" id="PTHR42713">
    <property type="entry name" value="HISTIDINE KINASE-RELATED"/>
    <property type="match status" value="1"/>
</dbReference>
<dbReference type="InterPro" id="IPR018060">
    <property type="entry name" value="HTH_AraC"/>
</dbReference>
<dbReference type="Pfam" id="PF00072">
    <property type="entry name" value="Response_reg"/>
    <property type="match status" value="1"/>
</dbReference>
<evidence type="ECO:0000256" key="5">
    <source>
        <dbReference type="ARBA" id="ARBA00023012"/>
    </source>
</evidence>
<dbReference type="RefSeq" id="WP_044966943.1">
    <property type="nucleotide sequence ID" value="NZ_DAWDRA010000243.1"/>
</dbReference>
<organism evidence="13 15">
    <name type="scientific">Eisenbergiella tayi</name>
    <dbReference type="NCBI Taxonomy" id="1432052"/>
    <lineage>
        <taxon>Bacteria</taxon>
        <taxon>Bacillati</taxon>
        <taxon>Bacillota</taxon>
        <taxon>Clostridia</taxon>
        <taxon>Lachnospirales</taxon>
        <taxon>Lachnospiraceae</taxon>
        <taxon>Eisenbergiella</taxon>
    </lineage>
</organism>
<evidence type="ECO:0000259" key="11">
    <source>
        <dbReference type="PROSITE" id="PS01124"/>
    </source>
</evidence>
<keyword evidence="6" id="KW-0805">Transcription regulation</keyword>
<reference evidence="14 16" key="2">
    <citation type="submission" date="2016-08" db="EMBL/GenBank/DDBJ databases">
        <authorList>
            <person name="Seilhamer J.J."/>
        </authorList>
    </citation>
    <scope>NUCLEOTIDE SEQUENCE [LARGE SCALE GENOMIC DNA]</scope>
    <source>
        <strain evidence="14 16">NML150140-1</strain>
    </source>
</reference>
<evidence type="ECO:0000256" key="8">
    <source>
        <dbReference type="ARBA" id="ARBA00023163"/>
    </source>
</evidence>
<feature type="modified residue" description="4-aspartylphosphate" evidence="10">
    <location>
        <position position="55"/>
    </location>
</feature>
<evidence type="ECO:0000256" key="4">
    <source>
        <dbReference type="ARBA" id="ARBA00022553"/>
    </source>
</evidence>
<dbReference type="InterPro" id="IPR001789">
    <property type="entry name" value="Sig_transdc_resp-reg_receiver"/>
</dbReference>
<dbReference type="GO" id="GO:0000160">
    <property type="term" value="P:phosphorelay signal transduction system"/>
    <property type="evidence" value="ECO:0007669"/>
    <property type="project" value="UniProtKB-KW"/>
</dbReference>
<dbReference type="Gene3D" id="3.40.50.2300">
    <property type="match status" value="1"/>
</dbReference>
<dbReference type="InterPro" id="IPR051552">
    <property type="entry name" value="HptR"/>
</dbReference>
<evidence type="ECO:0000313" key="16">
    <source>
        <dbReference type="Proteomes" id="UP000094271"/>
    </source>
</evidence>
<dbReference type="InterPro" id="IPR009057">
    <property type="entry name" value="Homeodomain-like_sf"/>
</dbReference>
<reference evidence="13 15" key="1">
    <citation type="submission" date="2016-07" db="EMBL/GenBank/DDBJ databases">
        <title>Characterization of isolates of Eisenbergiella tayi derived from blood cultures, using whole genome sequencing.</title>
        <authorList>
            <person name="Burdz T."/>
            <person name="Wiebe D."/>
            <person name="Huynh C."/>
            <person name="Bernard K."/>
        </authorList>
    </citation>
    <scope>NUCLEOTIDE SEQUENCE [LARGE SCALE GENOMIC DNA]</scope>
    <source>
        <strain evidence="13 15">NML 110608</strain>
    </source>
</reference>
<evidence type="ECO:0000259" key="12">
    <source>
        <dbReference type="PROSITE" id="PS50110"/>
    </source>
</evidence>
<dbReference type="InterPro" id="IPR020449">
    <property type="entry name" value="Tscrpt_reg_AraC-type_HTH"/>
</dbReference>
<evidence type="ECO:0000256" key="1">
    <source>
        <dbReference type="ARBA" id="ARBA00004496"/>
    </source>
</evidence>
<feature type="domain" description="Response regulatory" evidence="12">
    <location>
        <begin position="3"/>
        <end position="120"/>
    </location>
</feature>
<accession>A0A1E3ACX4</accession>
<dbReference type="PROSITE" id="PS00041">
    <property type="entry name" value="HTH_ARAC_FAMILY_1"/>
    <property type="match status" value="1"/>
</dbReference>
<dbReference type="Proteomes" id="UP000094067">
    <property type="component" value="Unassembled WGS sequence"/>
</dbReference>
<keyword evidence="3" id="KW-0963">Cytoplasm</keyword>
<dbReference type="Gene3D" id="1.10.10.60">
    <property type="entry name" value="Homeodomain-like"/>
    <property type="match status" value="2"/>
</dbReference>
<evidence type="ECO:0000256" key="9">
    <source>
        <dbReference type="ARBA" id="ARBA00024867"/>
    </source>
</evidence>
<dbReference type="GO" id="GO:0003700">
    <property type="term" value="F:DNA-binding transcription factor activity"/>
    <property type="evidence" value="ECO:0007669"/>
    <property type="project" value="InterPro"/>
</dbReference>
<dbReference type="PRINTS" id="PR00032">
    <property type="entry name" value="HTHARAC"/>
</dbReference>
<comment type="function">
    <text evidence="9">May play the central regulatory role in sporulation. It may be an element of the effector pathway responsible for the activation of sporulation genes in response to nutritional stress. Spo0A may act in concert with spo0H (a sigma factor) to control the expression of some genes that are critical to the sporulation process.</text>
</comment>
<comment type="subcellular location">
    <subcellularLocation>
        <location evidence="1">Cytoplasm</location>
    </subcellularLocation>
</comment>
<dbReference type="AlphaFoldDB" id="A0A1E3ACX4"/>
<dbReference type="SUPFAM" id="SSF46689">
    <property type="entry name" value="Homeodomain-like"/>
    <property type="match status" value="1"/>
</dbReference>
<dbReference type="PATRIC" id="fig|1432052.4.peg.2502"/>
<dbReference type="EMBL" id="MCGH01000002">
    <property type="protein sequence ID" value="ODM06347.1"/>
    <property type="molecule type" value="Genomic_DNA"/>
</dbReference>
<proteinExistence type="predicted"/>
<dbReference type="GO" id="GO:0043565">
    <property type="term" value="F:sequence-specific DNA binding"/>
    <property type="evidence" value="ECO:0007669"/>
    <property type="project" value="InterPro"/>
</dbReference>
<dbReference type="SMART" id="SM00448">
    <property type="entry name" value="REC"/>
    <property type="match status" value="1"/>
</dbReference>
<dbReference type="CDD" id="cd17536">
    <property type="entry name" value="REC_YesN-like"/>
    <property type="match status" value="1"/>
</dbReference>
<dbReference type="InterPro" id="IPR018062">
    <property type="entry name" value="HTH_AraC-typ_CS"/>
</dbReference>
<feature type="domain" description="HTH araC/xylS-type" evidence="11">
    <location>
        <begin position="151"/>
        <end position="249"/>
    </location>
</feature>
<keyword evidence="8" id="KW-0804">Transcription</keyword>
<evidence type="ECO:0000313" key="15">
    <source>
        <dbReference type="Proteomes" id="UP000094067"/>
    </source>
</evidence>
<dbReference type="InterPro" id="IPR011006">
    <property type="entry name" value="CheY-like_superfamily"/>
</dbReference>
<dbReference type="PANTHER" id="PTHR42713:SF3">
    <property type="entry name" value="TRANSCRIPTIONAL REGULATORY PROTEIN HPTR"/>
    <property type="match status" value="1"/>
</dbReference>
<protein>
    <recommendedName>
        <fullName evidence="2">Stage 0 sporulation protein A homolog</fullName>
    </recommendedName>
</protein>
<dbReference type="EMBL" id="MEHA01000007">
    <property type="protein sequence ID" value="ODR52276.1"/>
    <property type="molecule type" value="Genomic_DNA"/>
</dbReference>
<evidence type="ECO:0000313" key="14">
    <source>
        <dbReference type="EMBL" id="ODR52276.1"/>
    </source>
</evidence>